<organism evidence="1 2">
    <name type="scientific">Rubritalea spongiae</name>
    <dbReference type="NCBI Taxonomy" id="430797"/>
    <lineage>
        <taxon>Bacteria</taxon>
        <taxon>Pseudomonadati</taxon>
        <taxon>Verrucomicrobiota</taxon>
        <taxon>Verrucomicrobiia</taxon>
        <taxon>Verrucomicrobiales</taxon>
        <taxon>Rubritaleaceae</taxon>
        <taxon>Rubritalea</taxon>
    </lineage>
</organism>
<keyword evidence="2" id="KW-1185">Reference proteome</keyword>
<dbReference type="Proteomes" id="UP001597297">
    <property type="component" value="Unassembled WGS sequence"/>
</dbReference>
<dbReference type="RefSeq" id="WP_377092665.1">
    <property type="nucleotide sequence ID" value="NZ_JBHSJM010000001.1"/>
</dbReference>
<reference evidence="2" key="1">
    <citation type="journal article" date="2019" name="Int. J. Syst. Evol. Microbiol.">
        <title>The Global Catalogue of Microorganisms (GCM) 10K type strain sequencing project: providing services to taxonomists for standard genome sequencing and annotation.</title>
        <authorList>
            <consortium name="The Broad Institute Genomics Platform"/>
            <consortium name="The Broad Institute Genome Sequencing Center for Infectious Disease"/>
            <person name="Wu L."/>
            <person name="Ma J."/>
        </authorList>
    </citation>
    <scope>NUCLEOTIDE SEQUENCE [LARGE SCALE GENOMIC DNA]</scope>
    <source>
        <strain evidence="2">JCM 16545</strain>
    </source>
</reference>
<evidence type="ECO:0000313" key="1">
    <source>
        <dbReference type="EMBL" id="MFD2275446.1"/>
    </source>
</evidence>
<evidence type="ECO:0000313" key="2">
    <source>
        <dbReference type="Proteomes" id="UP001597297"/>
    </source>
</evidence>
<gene>
    <name evidence="1" type="ORF">ACFSQZ_03100</name>
</gene>
<comment type="caution">
    <text evidence="1">The sequence shown here is derived from an EMBL/GenBank/DDBJ whole genome shotgun (WGS) entry which is preliminary data.</text>
</comment>
<protein>
    <recommendedName>
        <fullName evidence="3">XRE family transcriptional regulator</fullName>
    </recommendedName>
</protein>
<dbReference type="EMBL" id="JBHUJC010000010">
    <property type="protein sequence ID" value="MFD2275446.1"/>
    <property type="molecule type" value="Genomic_DNA"/>
</dbReference>
<sequence length="69" mass="7678">MSHAAQEKTAPNPVTELNPKEVRIQLAVRGWTQSDLAKRVKASLTATNLSINHNTYPAITLRIREALEL</sequence>
<evidence type="ECO:0008006" key="3">
    <source>
        <dbReference type="Google" id="ProtNLM"/>
    </source>
</evidence>
<proteinExistence type="predicted"/>
<accession>A0ABW5DYP1</accession>
<name>A0ABW5DYP1_9BACT</name>